<protein>
    <submittedName>
        <fullName evidence="2">DUF695 domain-containing protein</fullName>
    </submittedName>
</protein>
<reference evidence="2 3" key="1">
    <citation type="submission" date="2024-08" db="EMBL/GenBank/DDBJ databases">
        <title>Whole-genome sequencing of halo(alkali)philic microorganisms from hypersaline lakes.</title>
        <authorList>
            <person name="Sorokin D.Y."/>
            <person name="Merkel A.Y."/>
            <person name="Messina E."/>
            <person name="Yakimov M."/>
        </authorList>
    </citation>
    <scope>NUCLEOTIDE SEQUENCE [LARGE SCALE GENOMIC DNA]</scope>
    <source>
        <strain evidence="2 3">AB-hyl4</strain>
    </source>
</reference>
<dbReference type="Pfam" id="PF05117">
    <property type="entry name" value="DUF695"/>
    <property type="match status" value="1"/>
</dbReference>
<sequence length="161" mass="18712">MSEFHITIPEERHVLVEFQQDNMPGLATINGSLSRFEPKAVFAWHLSLMIQLKHLADRSMPSIAEQEEMYAFGDTLDTVFKGSDQDKPNALFLARITWNGTHELIYRVYDPELPNAYLIELAKQDESPRPFDYRIDNDPAWELARWHMESAEHRAPPPMET</sequence>
<evidence type="ECO:0000313" key="3">
    <source>
        <dbReference type="Proteomes" id="UP001575105"/>
    </source>
</evidence>
<accession>A0ABV4U1X5</accession>
<feature type="domain" description="DUF695" evidence="1">
    <location>
        <begin position="21"/>
        <end position="142"/>
    </location>
</feature>
<evidence type="ECO:0000313" key="2">
    <source>
        <dbReference type="EMBL" id="MFA9477605.1"/>
    </source>
</evidence>
<gene>
    <name evidence="2" type="ORF">ACERK3_04775</name>
</gene>
<proteinExistence type="predicted"/>
<name>A0ABV4U1X5_9BACT</name>
<keyword evidence="3" id="KW-1185">Reference proteome</keyword>
<dbReference type="EMBL" id="JBGUBD010000003">
    <property type="protein sequence ID" value="MFA9477605.1"/>
    <property type="molecule type" value="Genomic_DNA"/>
</dbReference>
<organism evidence="2 3">
    <name type="scientific">Natronomicrosphaera hydrolytica</name>
    <dbReference type="NCBI Taxonomy" id="3242702"/>
    <lineage>
        <taxon>Bacteria</taxon>
        <taxon>Pseudomonadati</taxon>
        <taxon>Planctomycetota</taxon>
        <taxon>Phycisphaerae</taxon>
        <taxon>Phycisphaerales</taxon>
        <taxon>Phycisphaeraceae</taxon>
        <taxon>Natronomicrosphaera</taxon>
    </lineage>
</organism>
<dbReference type="InterPro" id="IPR016097">
    <property type="entry name" value="DUF695"/>
</dbReference>
<dbReference type="RefSeq" id="WP_425344534.1">
    <property type="nucleotide sequence ID" value="NZ_JBGUBD010000003.1"/>
</dbReference>
<dbReference type="Proteomes" id="UP001575105">
    <property type="component" value="Unassembled WGS sequence"/>
</dbReference>
<comment type="caution">
    <text evidence="2">The sequence shown here is derived from an EMBL/GenBank/DDBJ whole genome shotgun (WGS) entry which is preliminary data.</text>
</comment>
<evidence type="ECO:0000259" key="1">
    <source>
        <dbReference type="Pfam" id="PF05117"/>
    </source>
</evidence>